<keyword evidence="4 12" id="KW-0548">Nucleotidyltransferase</keyword>
<dbReference type="SMART" id="SM00400">
    <property type="entry name" value="ZnF_CHCC"/>
    <property type="match status" value="1"/>
</dbReference>
<keyword evidence="11 12" id="KW-0804">Transcription</keyword>
<gene>
    <name evidence="12 16" type="primary">dnaG</name>
    <name evidence="16" type="ORF">GCM10007063_02220</name>
</gene>
<comment type="cofactor">
    <cofactor evidence="12 13 14">
        <name>Zn(2+)</name>
        <dbReference type="ChEBI" id="CHEBI:29105"/>
    </cofactor>
    <text evidence="12 13 14">Binds 1 zinc ion per monomer.</text>
</comment>
<dbReference type="GO" id="GO:1990077">
    <property type="term" value="C:primosome complex"/>
    <property type="evidence" value="ECO:0007669"/>
    <property type="project" value="UniProtKB-KW"/>
</dbReference>
<dbReference type="InterPro" id="IPR002694">
    <property type="entry name" value="Znf_CHC2"/>
</dbReference>
<dbReference type="InterPro" id="IPR037068">
    <property type="entry name" value="DNA_primase_core_N_sf"/>
</dbReference>
<dbReference type="GO" id="GO:0008270">
    <property type="term" value="F:zinc ion binding"/>
    <property type="evidence" value="ECO:0007669"/>
    <property type="project" value="UniProtKB-UniRule"/>
</dbReference>
<keyword evidence="2 12" id="KW-0639">Primosome</keyword>
<dbReference type="GO" id="GO:0006269">
    <property type="term" value="P:DNA replication, synthesis of primer"/>
    <property type="evidence" value="ECO:0007669"/>
    <property type="project" value="UniProtKB-UniRule"/>
</dbReference>
<dbReference type="GO" id="GO:0000428">
    <property type="term" value="C:DNA-directed RNA polymerase complex"/>
    <property type="evidence" value="ECO:0007669"/>
    <property type="project" value="UniProtKB-KW"/>
</dbReference>
<dbReference type="InterPro" id="IPR006171">
    <property type="entry name" value="TOPRIM_dom"/>
</dbReference>
<evidence type="ECO:0000256" key="5">
    <source>
        <dbReference type="ARBA" id="ARBA00022705"/>
    </source>
</evidence>
<comment type="caution">
    <text evidence="16">The sequence shown here is derived from an EMBL/GenBank/DDBJ whole genome shotgun (WGS) entry which is preliminary data.</text>
</comment>
<dbReference type="AlphaFoldDB" id="A0A917USS7"/>
<evidence type="ECO:0000256" key="4">
    <source>
        <dbReference type="ARBA" id="ARBA00022695"/>
    </source>
</evidence>
<dbReference type="PROSITE" id="PS50880">
    <property type="entry name" value="TOPRIM"/>
    <property type="match status" value="1"/>
</dbReference>
<dbReference type="FunFam" id="3.40.1360.10:FF:000002">
    <property type="entry name" value="DNA primase"/>
    <property type="match status" value="1"/>
</dbReference>
<keyword evidence="5 12" id="KW-0235">DNA replication</keyword>
<dbReference type="InterPro" id="IPR006295">
    <property type="entry name" value="DNA_primase_DnaG"/>
</dbReference>
<dbReference type="GO" id="GO:0003678">
    <property type="term" value="F:DNA helicase activity"/>
    <property type="evidence" value="ECO:0007669"/>
    <property type="project" value="InterPro"/>
</dbReference>
<evidence type="ECO:0000256" key="1">
    <source>
        <dbReference type="ARBA" id="ARBA00022478"/>
    </source>
</evidence>
<dbReference type="NCBIfam" id="TIGR01391">
    <property type="entry name" value="dnaG"/>
    <property type="match status" value="1"/>
</dbReference>
<evidence type="ECO:0000256" key="12">
    <source>
        <dbReference type="HAMAP-Rule" id="MF_00974"/>
    </source>
</evidence>
<dbReference type="GO" id="GO:0005737">
    <property type="term" value="C:cytoplasm"/>
    <property type="evidence" value="ECO:0007669"/>
    <property type="project" value="TreeGrafter"/>
</dbReference>
<evidence type="ECO:0000256" key="6">
    <source>
        <dbReference type="ARBA" id="ARBA00022723"/>
    </source>
</evidence>
<dbReference type="Pfam" id="PF01807">
    <property type="entry name" value="Zn_ribbon_DnaG"/>
    <property type="match status" value="1"/>
</dbReference>
<dbReference type="InterPro" id="IPR034151">
    <property type="entry name" value="TOPRIM_DnaG_bac"/>
</dbReference>
<dbReference type="PANTHER" id="PTHR30313:SF2">
    <property type="entry name" value="DNA PRIMASE"/>
    <property type="match status" value="1"/>
</dbReference>
<keyword evidence="7 12" id="KW-0863">Zinc-finger</keyword>
<dbReference type="PIRSF" id="PIRSF002811">
    <property type="entry name" value="DnaG"/>
    <property type="match status" value="1"/>
</dbReference>
<dbReference type="FunFam" id="3.90.580.10:FF:000001">
    <property type="entry name" value="DNA primase"/>
    <property type="match status" value="1"/>
</dbReference>
<dbReference type="EMBL" id="BMNQ01000002">
    <property type="protein sequence ID" value="GGJ83266.1"/>
    <property type="molecule type" value="Genomic_DNA"/>
</dbReference>
<evidence type="ECO:0000256" key="7">
    <source>
        <dbReference type="ARBA" id="ARBA00022771"/>
    </source>
</evidence>
<accession>A0A917USS7</accession>
<dbReference type="Gene3D" id="6.10.140.360">
    <property type="match status" value="1"/>
</dbReference>
<comment type="domain">
    <text evidence="12">Contains an N-terminal zinc-binding domain, a central core domain that contains the primase activity, and a C-terminal DnaB-binding domain.</text>
</comment>
<keyword evidence="8 12" id="KW-0862">Zinc</keyword>
<organism evidence="16 17">
    <name type="scientific">Lentibacillus kapialis</name>
    <dbReference type="NCBI Taxonomy" id="340214"/>
    <lineage>
        <taxon>Bacteria</taxon>
        <taxon>Bacillati</taxon>
        <taxon>Bacillota</taxon>
        <taxon>Bacilli</taxon>
        <taxon>Bacillales</taxon>
        <taxon>Bacillaceae</taxon>
        <taxon>Lentibacillus</taxon>
    </lineage>
</organism>
<dbReference type="Gene3D" id="1.10.860.10">
    <property type="entry name" value="DNAb Helicase, Chain A"/>
    <property type="match status" value="1"/>
</dbReference>
<dbReference type="InterPro" id="IPR030846">
    <property type="entry name" value="DnaG_bac"/>
</dbReference>
<evidence type="ECO:0000256" key="2">
    <source>
        <dbReference type="ARBA" id="ARBA00022515"/>
    </source>
</evidence>
<dbReference type="SUPFAM" id="SSF56731">
    <property type="entry name" value="DNA primase core"/>
    <property type="match status" value="1"/>
</dbReference>
<dbReference type="InterPro" id="IPR036977">
    <property type="entry name" value="DNA_primase_Znf_CHC2"/>
</dbReference>
<reference evidence="16" key="1">
    <citation type="journal article" date="2014" name="Int. J. Syst. Evol. Microbiol.">
        <title>Complete genome sequence of Corynebacterium casei LMG S-19264T (=DSM 44701T), isolated from a smear-ripened cheese.</title>
        <authorList>
            <consortium name="US DOE Joint Genome Institute (JGI-PGF)"/>
            <person name="Walter F."/>
            <person name="Albersmeier A."/>
            <person name="Kalinowski J."/>
            <person name="Ruckert C."/>
        </authorList>
    </citation>
    <scope>NUCLEOTIDE SEQUENCE</scope>
    <source>
        <strain evidence="16">JCM 12580</strain>
    </source>
</reference>
<dbReference type="HAMAP" id="MF_00974">
    <property type="entry name" value="DNA_primase_DnaG"/>
    <property type="match status" value="1"/>
</dbReference>
<name>A0A917USS7_9BACI</name>
<evidence type="ECO:0000256" key="10">
    <source>
        <dbReference type="ARBA" id="ARBA00023125"/>
    </source>
</evidence>
<evidence type="ECO:0000256" key="9">
    <source>
        <dbReference type="ARBA" id="ARBA00022842"/>
    </source>
</evidence>
<dbReference type="SUPFAM" id="SSF48024">
    <property type="entry name" value="N-terminal domain of DnaB helicase"/>
    <property type="match status" value="1"/>
</dbReference>
<dbReference type="SMART" id="SM00493">
    <property type="entry name" value="TOPRIM"/>
    <property type="match status" value="1"/>
</dbReference>
<dbReference type="Gene3D" id="3.90.980.10">
    <property type="entry name" value="DNA primase, catalytic core, N-terminal domain"/>
    <property type="match status" value="1"/>
</dbReference>
<keyword evidence="17" id="KW-1185">Reference proteome</keyword>
<dbReference type="InterPro" id="IPR036185">
    <property type="entry name" value="DNA_heli_DnaB-like_N_sf"/>
</dbReference>
<dbReference type="Pfam" id="PF10410">
    <property type="entry name" value="DnaB_bind"/>
    <property type="match status" value="1"/>
</dbReference>
<evidence type="ECO:0000256" key="11">
    <source>
        <dbReference type="ARBA" id="ARBA00023163"/>
    </source>
</evidence>
<comment type="function">
    <text evidence="12 13">RNA polymerase that catalyzes the synthesis of short RNA molecules used as primers for DNA polymerase during DNA replication.</text>
</comment>
<dbReference type="Pfam" id="PF13155">
    <property type="entry name" value="Toprim_2"/>
    <property type="match status" value="1"/>
</dbReference>
<keyword evidence="9" id="KW-0460">Magnesium</keyword>
<evidence type="ECO:0000259" key="15">
    <source>
        <dbReference type="PROSITE" id="PS50880"/>
    </source>
</evidence>
<keyword evidence="6 12" id="KW-0479">Metal-binding</keyword>
<keyword evidence="10 12" id="KW-0238">DNA-binding</keyword>
<evidence type="ECO:0000313" key="16">
    <source>
        <dbReference type="EMBL" id="GGJ83266.1"/>
    </source>
</evidence>
<evidence type="ECO:0000313" key="17">
    <source>
        <dbReference type="Proteomes" id="UP000658382"/>
    </source>
</evidence>
<dbReference type="InterPro" id="IPR013264">
    <property type="entry name" value="DNAG_N"/>
</dbReference>
<comment type="similarity">
    <text evidence="12 13">Belongs to the DnaG primase family.</text>
</comment>
<keyword evidence="1 12" id="KW-0240">DNA-directed RNA polymerase</keyword>
<feature type="domain" description="Toprim" evidence="15">
    <location>
        <begin position="271"/>
        <end position="352"/>
    </location>
</feature>
<dbReference type="CDD" id="cd03364">
    <property type="entry name" value="TOPRIM_DnaG_primases"/>
    <property type="match status" value="1"/>
</dbReference>
<sequence length="616" mass="71067">MLISNYEDMVIRMPDQISEEVIEEVRKTNDIVDVIGEYIQLKKQGRNYFGLCPFHGEKTPSFSVTQEKQIFHCFGCGKGGNVLTFIMEMEQYTFYEALRLLADKSGVDLPDMNHKQQSSVSQENQSILSASEWVTKLYHHLLRYTKDGKEGYQYLKDRGITDETIDIFQMGFAPNVKDFTAEFLQKKGFHQQILVKAGLLSLNEDNSITDRFRGRVVFPIRNHLGKTIAFGGRTISDQEPKYLNSPESDLFQKGKILYNFDLSKRYIRKQSEAVLFEGYMDVITAYQAGVKNAVATLGTSLTEAQARLLRRYVDTVIICYDADEAGTEAAYKAAVLLQKAGSHVKIANMQDDRDPDDFIREFGAEAFQDQVIKSSLPFTSFYMKYLKKDYNLSLEGDRIQYIEKLLEYLATIESPVEREYYLKEIGDSYNVSMDSLKQEILTNREKMGLSKDKINKNSYTNKTSEHGYTKKLLPAFHNAERQLLAYMLQDVSITDKVQEEIGASFNIEEHKVIATHLYAFYEEHQQADVSMFVEMLTDDRLKRLVTDIAMMPLHDNISNDEINDYIRNIRAENSNMRDIQSLKEEQKLAEQQNDPIKAAKIAMQIIEHQRQWKSIN</sequence>
<dbReference type="PANTHER" id="PTHR30313">
    <property type="entry name" value="DNA PRIMASE"/>
    <property type="match status" value="1"/>
</dbReference>
<reference evidence="16" key="2">
    <citation type="submission" date="2020-09" db="EMBL/GenBank/DDBJ databases">
        <authorList>
            <person name="Sun Q."/>
            <person name="Ohkuma M."/>
        </authorList>
    </citation>
    <scope>NUCLEOTIDE SEQUENCE</scope>
    <source>
        <strain evidence="16">JCM 12580</strain>
    </source>
</reference>
<evidence type="ECO:0000256" key="3">
    <source>
        <dbReference type="ARBA" id="ARBA00022679"/>
    </source>
</evidence>
<dbReference type="GO" id="GO:0003677">
    <property type="term" value="F:DNA binding"/>
    <property type="evidence" value="ECO:0007669"/>
    <property type="project" value="UniProtKB-KW"/>
</dbReference>
<proteinExistence type="inferred from homology"/>
<dbReference type="Gene3D" id="3.40.1360.10">
    <property type="match status" value="1"/>
</dbReference>
<dbReference type="FunFam" id="3.90.980.10:FF:000001">
    <property type="entry name" value="DNA primase"/>
    <property type="match status" value="1"/>
</dbReference>
<dbReference type="EC" id="2.7.7.101" evidence="12"/>
<comment type="catalytic activity">
    <reaction evidence="12">
        <text>ssDNA + n NTP = ssDNA/pppN(pN)n-1 hybrid + (n-1) diphosphate.</text>
        <dbReference type="EC" id="2.7.7.101"/>
    </reaction>
</comment>
<evidence type="ECO:0000256" key="8">
    <source>
        <dbReference type="ARBA" id="ARBA00022833"/>
    </source>
</evidence>
<protein>
    <recommendedName>
        <fullName evidence="12 13">DNA primase</fullName>
        <ecNumber evidence="12">2.7.7.101</ecNumber>
    </recommendedName>
</protein>
<dbReference type="SUPFAM" id="SSF57783">
    <property type="entry name" value="Zinc beta-ribbon"/>
    <property type="match status" value="1"/>
</dbReference>
<dbReference type="GO" id="GO:0003899">
    <property type="term" value="F:DNA-directed RNA polymerase activity"/>
    <property type="evidence" value="ECO:0007669"/>
    <property type="project" value="UniProtKB-UniRule"/>
</dbReference>
<evidence type="ECO:0000256" key="14">
    <source>
        <dbReference type="PIRSR" id="PIRSR002811-1"/>
    </source>
</evidence>
<keyword evidence="3 12" id="KW-0808">Transferase</keyword>
<dbReference type="InterPro" id="IPR016136">
    <property type="entry name" value="DNA_helicase_N/primase_C"/>
</dbReference>
<evidence type="ECO:0000256" key="13">
    <source>
        <dbReference type="PIRNR" id="PIRNR002811"/>
    </source>
</evidence>
<dbReference type="Pfam" id="PF08275">
    <property type="entry name" value="DNAG_N"/>
    <property type="match status" value="1"/>
</dbReference>
<dbReference type="Gene3D" id="3.90.580.10">
    <property type="entry name" value="Zinc finger, CHC2-type domain"/>
    <property type="match status" value="1"/>
</dbReference>
<comment type="subunit">
    <text evidence="12">Monomer. Interacts with DnaB.</text>
</comment>
<dbReference type="GO" id="GO:0005524">
    <property type="term" value="F:ATP binding"/>
    <property type="evidence" value="ECO:0007669"/>
    <property type="project" value="InterPro"/>
</dbReference>
<dbReference type="InterPro" id="IPR019475">
    <property type="entry name" value="DNA_primase_DnaB-bd"/>
</dbReference>
<dbReference type="Proteomes" id="UP000658382">
    <property type="component" value="Unassembled WGS sequence"/>
</dbReference>
<feature type="zinc finger region" description="CHC2-type" evidence="12 14">
    <location>
        <begin position="52"/>
        <end position="76"/>
    </location>
</feature>
<dbReference type="InterPro" id="IPR050219">
    <property type="entry name" value="DnaG_primase"/>
</dbReference>